<protein>
    <submittedName>
        <fullName evidence="2">Uncharacterized protein</fullName>
    </submittedName>
</protein>
<sequence>MQAMVTNSSSMVEILSNLTNVIDGWDKYMQNQHARIDNPRKESPKQPITQSMVRRPRKQKLVDHPKKTKVKVDHYQKPRRPMTSEEFLPSWFYNRAD</sequence>
<dbReference type="Proteomes" id="UP001291623">
    <property type="component" value="Unassembled WGS sequence"/>
</dbReference>
<feature type="compositionally biased region" description="Basic and acidic residues" evidence="1">
    <location>
        <begin position="34"/>
        <end position="44"/>
    </location>
</feature>
<feature type="compositionally biased region" description="Basic and acidic residues" evidence="1">
    <location>
        <begin position="60"/>
        <end position="76"/>
    </location>
</feature>
<feature type="region of interest" description="Disordered" evidence="1">
    <location>
        <begin position="34"/>
        <end position="80"/>
    </location>
</feature>
<organism evidence="2 3">
    <name type="scientific">Anisodus tanguticus</name>
    <dbReference type="NCBI Taxonomy" id="243964"/>
    <lineage>
        <taxon>Eukaryota</taxon>
        <taxon>Viridiplantae</taxon>
        <taxon>Streptophyta</taxon>
        <taxon>Embryophyta</taxon>
        <taxon>Tracheophyta</taxon>
        <taxon>Spermatophyta</taxon>
        <taxon>Magnoliopsida</taxon>
        <taxon>eudicotyledons</taxon>
        <taxon>Gunneridae</taxon>
        <taxon>Pentapetalae</taxon>
        <taxon>asterids</taxon>
        <taxon>lamiids</taxon>
        <taxon>Solanales</taxon>
        <taxon>Solanaceae</taxon>
        <taxon>Solanoideae</taxon>
        <taxon>Hyoscyameae</taxon>
        <taxon>Anisodus</taxon>
    </lineage>
</organism>
<evidence type="ECO:0000313" key="2">
    <source>
        <dbReference type="EMBL" id="KAK4351412.1"/>
    </source>
</evidence>
<accession>A0AAE1V1A1</accession>
<comment type="caution">
    <text evidence="2">The sequence shown here is derived from an EMBL/GenBank/DDBJ whole genome shotgun (WGS) entry which is preliminary data.</text>
</comment>
<reference evidence="2" key="1">
    <citation type="submission" date="2023-12" db="EMBL/GenBank/DDBJ databases">
        <title>Genome assembly of Anisodus tanguticus.</title>
        <authorList>
            <person name="Wang Y.-J."/>
        </authorList>
    </citation>
    <scope>NUCLEOTIDE SEQUENCE</scope>
    <source>
        <strain evidence="2">KB-2021</strain>
        <tissue evidence="2">Leaf</tissue>
    </source>
</reference>
<keyword evidence="3" id="KW-1185">Reference proteome</keyword>
<name>A0AAE1V1A1_9SOLA</name>
<gene>
    <name evidence="2" type="ORF">RND71_030725</name>
</gene>
<evidence type="ECO:0000313" key="3">
    <source>
        <dbReference type="Proteomes" id="UP001291623"/>
    </source>
</evidence>
<evidence type="ECO:0000256" key="1">
    <source>
        <dbReference type="SAM" id="MobiDB-lite"/>
    </source>
</evidence>
<dbReference type="AlphaFoldDB" id="A0AAE1V1A1"/>
<dbReference type="EMBL" id="JAVYJV010000016">
    <property type="protein sequence ID" value="KAK4351412.1"/>
    <property type="molecule type" value="Genomic_DNA"/>
</dbReference>
<proteinExistence type="predicted"/>